<organism evidence="1 2">
    <name type="scientific">Zopfia rhizophila CBS 207.26</name>
    <dbReference type="NCBI Taxonomy" id="1314779"/>
    <lineage>
        <taxon>Eukaryota</taxon>
        <taxon>Fungi</taxon>
        <taxon>Dikarya</taxon>
        <taxon>Ascomycota</taxon>
        <taxon>Pezizomycotina</taxon>
        <taxon>Dothideomycetes</taxon>
        <taxon>Dothideomycetes incertae sedis</taxon>
        <taxon>Zopfiaceae</taxon>
        <taxon>Zopfia</taxon>
    </lineage>
</organism>
<keyword evidence="2" id="KW-1185">Reference proteome</keyword>
<proteinExistence type="predicted"/>
<gene>
    <name evidence="1" type="ORF">K469DRAFT_712409</name>
</gene>
<dbReference type="AlphaFoldDB" id="A0A6A6ES73"/>
<name>A0A6A6ES73_9PEZI</name>
<evidence type="ECO:0000313" key="2">
    <source>
        <dbReference type="Proteomes" id="UP000800200"/>
    </source>
</evidence>
<dbReference type="OrthoDB" id="4368117at2759"/>
<dbReference type="EMBL" id="ML994613">
    <property type="protein sequence ID" value="KAF2193619.1"/>
    <property type="molecule type" value="Genomic_DNA"/>
</dbReference>
<protein>
    <submittedName>
        <fullName evidence="1">Uncharacterized protein</fullName>
    </submittedName>
</protein>
<dbReference type="Proteomes" id="UP000800200">
    <property type="component" value="Unassembled WGS sequence"/>
</dbReference>
<sequence>MAESQITSVDDIAQDDKRLQEKATELAGETLTIDSKETVGSDFQIMDTTVGAVLVRKQGAHGAFRVTGAGRPKEVPNVVTGPGESGFVIVIIKPGQTGMCLGHPSIRLFFRETRPSS</sequence>
<accession>A0A6A6ES73</accession>
<reference evidence="1" key="1">
    <citation type="journal article" date="2020" name="Stud. Mycol.">
        <title>101 Dothideomycetes genomes: a test case for predicting lifestyles and emergence of pathogens.</title>
        <authorList>
            <person name="Haridas S."/>
            <person name="Albert R."/>
            <person name="Binder M."/>
            <person name="Bloem J."/>
            <person name="Labutti K."/>
            <person name="Salamov A."/>
            <person name="Andreopoulos B."/>
            <person name="Baker S."/>
            <person name="Barry K."/>
            <person name="Bills G."/>
            <person name="Bluhm B."/>
            <person name="Cannon C."/>
            <person name="Castanera R."/>
            <person name="Culley D."/>
            <person name="Daum C."/>
            <person name="Ezra D."/>
            <person name="Gonzalez J."/>
            <person name="Henrissat B."/>
            <person name="Kuo A."/>
            <person name="Liang C."/>
            <person name="Lipzen A."/>
            <person name="Lutzoni F."/>
            <person name="Magnuson J."/>
            <person name="Mondo S."/>
            <person name="Nolan M."/>
            <person name="Ohm R."/>
            <person name="Pangilinan J."/>
            <person name="Park H.-J."/>
            <person name="Ramirez L."/>
            <person name="Alfaro M."/>
            <person name="Sun H."/>
            <person name="Tritt A."/>
            <person name="Yoshinaga Y."/>
            <person name="Zwiers L.-H."/>
            <person name="Turgeon B."/>
            <person name="Goodwin S."/>
            <person name="Spatafora J."/>
            <person name="Crous P."/>
            <person name="Grigoriev I."/>
        </authorList>
    </citation>
    <scope>NUCLEOTIDE SEQUENCE</scope>
    <source>
        <strain evidence="1">CBS 207.26</strain>
    </source>
</reference>
<evidence type="ECO:0000313" key="1">
    <source>
        <dbReference type="EMBL" id="KAF2193619.1"/>
    </source>
</evidence>